<dbReference type="InParanoid" id="A0A024FTY5"/>
<name>A0A024FTY5_9STRA</name>
<feature type="region of interest" description="Disordered" evidence="1">
    <location>
        <begin position="362"/>
        <end position="389"/>
    </location>
</feature>
<gene>
    <name evidence="2" type="ORF">BN9_062430</name>
</gene>
<proteinExistence type="predicted"/>
<feature type="region of interest" description="Disordered" evidence="1">
    <location>
        <begin position="222"/>
        <end position="301"/>
    </location>
</feature>
<dbReference type="Proteomes" id="UP000053237">
    <property type="component" value="Unassembled WGS sequence"/>
</dbReference>
<feature type="compositionally biased region" description="Polar residues" evidence="1">
    <location>
        <begin position="261"/>
        <end position="274"/>
    </location>
</feature>
<dbReference type="EMBL" id="CAIX01000096">
    <property type="protein sequence ID" value="CCI10129.1"/>
    <property type="molecule type" value="Genomic_DNA"/>
</dbReference>
<feature type="compositionally biased region" description="Basic and acidic residues" evidence="1">
    <location>
        <begin position="367"/>
        <end position="378"/>
    </location>
</feature>
<feature type="compositionally biased region" description="Low complexity" evidence="1">
    <location>
        <begin position="164"/>
        <end position="176"/>
    </location>
</feature>
<keyword evidence="3" id="KW-1185">Reference proteome</keyword>
<feature type="compositionally biased region" description="Low complexity" evidence="1">
    <location>
        <begin position="8"/>
        <end position="23"/>
    </location>
</feature>
<accession>A0A024FTY5</accession>
<dbReference type="OrthoDB" id="65235at2759"/>
<evidence type="ECO:0000256" key="1">
    <source>
        <dbReference type="SAM" id="MobiDB-lite"/>
    </source>
</evidence>
<evidence type="ECO:0000313" key="2">
    <source>
        <dbReference type="EMBL" id="CCI10129.1"/>
    </source>
</evidence>
<dbReference type="AlphaFoldDB" id="A0A024FTY5"/>
<comment type="caution">
    <text evidence="2">The sequence shown here is derived from an EMBL/GenBank/DDBJ whole genome shotgun (WGS) entry which is preliminary data.</text>
</comment>
<organism evidence="2 3">
    <name type="scientific">Albugo candida</name>
    <dbReference type="NCBI Taxonomy" id="65357"/>
    <lineage>
        <taxon>Eukaryota</taxon>
        <taxon>Sar</taxon>
        <taxon>Stramenopiles</taxon>
        <taxon>Oomycota</taxon>
        <taxon>Peronosporomycetes</taxon>
        <taxon>Albuginales</taxon>
        <taxon>Albuginaceae</taxon>
        <taxon>Albugo</taxon>
    </lineage>
</organism>
<feature type="region of interest" description="Disordered" evidence="1">
    <location>
        <begin position="1"/>
        <end position="25"/>
    </location>
</feature>
<sequence>MAEQPDQPTTSASASPYSRSGSTQSSFNVPNVLVAELTVKIGDVHRTSRKHLSITNFQFSMEDGYENFCRIVNNVTTREIRNFEGPEDYVREDMAIYIRPGVHSKQSELVEVTARNFESRISRSYRNYLKRKVGNDGFKCDILTYVKKPSAISKRQRQDDRTHPSGPSSFYPYSSQGSRQQVPALFASMHDVTTATMPPARRLQVPGLSIPQTMASTMASDEPYIKHQQKSEGSVESQRPGRPFPGAGSSSHSGIGVDISGASQRLSSLSTNTPPAAAKRKRSEPELWQPPVPPIFPVGTAPAAPQHLQQLARSSFTSIPDDDMQYRSIRMILNGTIVSVDVNVRDLFLVLEVARMQQGGSFPAGFSHEEPEHLRDRTMSSSAVASSRV</sequence>
<reference evidence="2 3" key="1">
    <citation type="submission" date="2012-05" db="EMBL/GenBank/DDBJ databases">
        <title>Recombination and specialization in a pathogen metapopulation.</title>
        <authorList>
            <person name="Gardiner A."/>
            <person name="Kemen E."/>
            <person name="Schultz-Larsen T."/>
            <person name="MacLean D."/>
            <person name="Van Oosterhout C."/>
            <person name="Jones J.D.G."/>
        </authorList>
    </citation>
    <scope>NUCLEOTIDE SEQUENCE [LARGE SCALE GENOMIC DNA]</scope>
    <source>
        <strain evidence="2 3">Ac Nc2</strain>
    </source>
</reference>
<feature type="compositionally biased region" description="Polar residues" evidence="1">
    <location>
        <begin position="379"/>
        <end position="389"/>
    </location>
</feature>
<evidence type="ECO:0000313" key="3">
    <source>
        <dbReference type="Proteomes" id="UP000053237"/>
    </source>
</evidence>
<feature type="region of interest" description="Disordered" evidence="1">
    <location>
        <begin position="151"/>
        <end position="176"/>
    </location>
</feature>
<protein>
    <submittedName>
        <fullName evidence="2">Uncharacterized protein</fullName>
    </submittedName>
</protein>